<organism evidence="3 4">
    <name type="scientific">Oryza meyeriana var. granulata</name>
    <dbReference type="NCBI Taxonomy" id="110450"/>
    <lineage>
        <taxon>Eukaryota</taxon>
        <taxon>Viridiplantae</taxon>
        <taxon>Streptophyta</taxon>
        <taxon>Embryophyta</taxon>
        <taxon>Tracheophyta</taxon>
        <taxon>Spermatophyta</taxon>
        <taxon>Magnoliopsida</taxon>
        <taxon>Liliopsida</taxon>
        <taxon>Poales</taxon>
        <taxon>Poaceae</taxon>
        <taxon>BOP clade</taxon>
        <taxon>Oryzoideae</taxon>
        <taxon>Oryzeae</taxon>
        <taxon>Oryzinae</taxon>
        <taxon>Oryza</taxon>
        <taxon>Oryza meyeriana</taxon>
    </lineage>
</organism>
<gene>
    <name evidence="3" type="ORF">E2562_024658</name>
</gene>
<protein>
    <recommendedName>
        <fullName evidence="5">Secreted protein</fullName>
    </recommendedName>
</protein>
<keyword evidence="2" id="KW-0732">Signal</keyword>
<feature type="signal peptide" evidence="2">
    <location>
        <begin position="1"/>
        <end position="23"/>
    </location>
</feature>
<accession>A0A6G1EAE4</accession>
<evidence type="ECO:0000256" key="2">
    <source>
        <dbReference type="SAM" id="SignalP"/>
    </source>
</evidence>
<evidence type="ECO:0000313" key="3">
    <source>
        <dbReference type="EMBL" id="KAF0922085.1"/>
    </source>
</evidence>
<feature type="region of interest" description="Disordered" evidence="1">
    <location>
        <begin position="32"/>
        <end position="62"/>
    </location>
</feature>
<dbReference type="AlphaFoldDB" id="A0A6G1EAE4"/>
<reference evidence="3 4" key="1">
    <citation type="submission" date="2019-11" db="EMBL/GenBank/DDBJ databases">
        <title>Whole genome sequence of Oryza granulata.</title>
        <authorList>
            <person name="Li W."/>
        </authorList>
    </citation>
    <scope>NUCLEOTIDE SEQUENCE [LARGE SCALE GENOMIC DNA]</scope>
    <source>
        <strain evidence="4">cv. Menghai</strain>
        <tissue evidence="3">Leaf</tissue>
    </source>
</reference>
<name>A0A6G1EAE4_9ORYZ</name>
<feature type="compositionally biased region" description="Basic and acidic residues" evidence="1">
    <location>
        <begin position="40"/>
        <end position="49"/>
    </location>
</feature>
<feature type="chain" id="PRO_5026089710" description="Secreted protein" evidence="2">
    <location>
        <begin position="24"/>
        <end position="88"/>
    </location>
</feature>
<evidence type="ECO:0000313" key="4">
    <source>
        <dbReference type="Proteomes" id="UP000479710"/>
    </source>
</evidence>
<keyword evidence="4" id="KW-1185">Reference proteome</keyword>
<dbReference type="Proteomes" id="UP000479710">
    <property type="component" value="Unassembled WGS sequence"/>
</dbReference>
<evidence type="ECO:0000256" key="1">
    <source>
        <dbReference type="SAM" id="MobiDB-lite"/>
    </source>
</evidence>
<proteinExistence type="predicted"/>
<dbReference type="EMBL" id="SPHZ02000004">
    <property type="protein sequence ID" value="KAF0922085.1"/>
    <property type="molecule type" value="Genomic_DNA"/>
</dbReference>
<sequence length="88" mass="9347">MAATDPAVLTLCLLTTSLTTAVAREWRRRRWSARGAVTAPDRRQRRSADDGSGSSGSNAWDQGPHLVDHAACFSVFASVTSAMTAARG</sequence>
<comment type="caution">
    <text evidence="3">The sequence shown here is derived from an EMBL/GenBank/DDBJ whole genome shotgun (WGS) entry which is preliminary data.</text>
</comment>
<evidence type="ECO:0008006" key="5">
    <source>
        <dbReference type="Google" id="ProtNLM"/>
    </source>
</evidence>